<keyword evidence="7 8" id="KW-0472">Membrane</keyword>
<evidence type="ECO:0000256" key="1">
    <source>
        <dbReference type="ARBA" id="ARBA00004651"/>
    </source>
</evidence>
<dbReference type="InterPro" id="IPR001851">
    <property type="entry name" value="ABC_transp_permease"/>
</dbReference>
<keyword evidence="10" id="KW-1185">Reference proteome</keyword>
<dbReference type="RefSeq" id="WP_117449974.1">
    <property type="nucleotide sequence ID" value="NZ_JAOQKE010000036.1"/>
</dbReference>
<reference evidence="9 10" key="1">
    <citation type="journal article" date="2021" name="ISME Commun">
        <title>Automated analysis of genomic sequences facilitates high-throughput and comprehensive description of bacteria.</title>
        <authorList>
            <person name="Hitch T.C.A."/>
        </authorList>
    </citation>
    <scope>NUCLEOTIDE SEQUENCE [LARGE SCALE GENOMIC DNA]</scope>
    <source>
        <strain evidence="9 10">Sanger_29</strain>
    </source>
</reference>
<keyword evidence="2" id="KW-0813">Transport</keyword>
<protein>
    <submittedName>
        <fullName evidence="9">ABC transporter permease</fullName>
    </submittedName>
</protein>
<evidence type="ECO:0000256" key="4">
    <source>
        <dbReference type="ARBA" id="ARBA00022519"/>
    </source>
</evidence>
<keyword evidence="6 8" id="KW-1133">Transmembrane helix</keyword>
<evidence type="ECO:0000256" key="7">
    <source>
        <dbReference type="ARBA" id="ARBA00023136"/>
    </source>
</evidence>
<evidence type="ECO:0000256" key="6">
    <source>
        <dbReference type="ARBA" id="ARBA00022989"/>
    </source>
</evidence>
<name>A0ABT2SQB1_9FIRM</name>
<feature type="transmembrane region" description="Helical" evidence="8">
    <location>
        <begin position="12"/>
        <end position="30"/>
    </location>
</feature>
<feature type="transmembrane region" description="Helical" evidence="8">
    <location>
        <begin position="273"/>
        <end position="290"/>
    </location>
</feature>
<gene>
    <name evidence="9" type="ORF">OCV47_15480</name>
</gene>
<evidence type="ECO:0000313" key="10">
    <source>
        <dbReference type="Proteomes" id="UP001652338"/>
    </source>
</evidence>
<dbReference type="EMBL" id="JAOQKE010000036">
    <property type="protein sequence ID" value="MCU6726698.1"/>
    <property type="molecule type" value="Genomic_DNA"/>
</dbReference>
<keyword evidence="5 8" id="KW-0812">Transmembrane</keyword>
<comment type="caution">
    <text evidence="9">The sequence shown here is derived from an EMBL/GenBank/DDBJ whole genome shotgun (WGS) entry which is preliminary data.</text>
</comment>
<organism evidence="9 10">
    <name type="scientific">Muricoprocola aceti</name>
    <dbReference type="NCBI Taxonomy" id="2981772"/>
    <lineage>
        <taxon>Bacteria</taxon>
        <taxon>Bacillati</taxon>
        <taxon>Bacillota</taxon>
        <taxon>Clostridia</taxon>
        <taxon>Lachnospirales</taxon>
        <taxon>Lachnospiraceae</taxon>
        <taxon>Muricoprocola</taxon>
    </lineage>
</organism>
<sequence length="335" mass="36069">MKGLKKIDKTQRFLIAIIVVYCIIVAMRNPAFLSLTTLFNMVRSAAGTTILAMGVLVVMISGGIDVSFPAVAIFGGYASLRICMWCNIKSLFLAFLISIAIGILLGLINAVLINILKLEPFIITLATASVFFGVMTILIGTKNVGASDLPEQFRALSSAKVFTTVNQYGGKIGLSVFIIPVVLCVLLTYIILHKTLIGKGIFALGCNNEAARRAGFNVTLLRLFIYGYAGFLGGIMGIIYIAGTNSVNPVSLVGTEMSVIACVVIGGAKPSGGYGKIFGTLLGVILYFLFNQTLVYLGLSAAWQDFFMGIVLLISIMSTSYQNRVQNRKNFIYTE</sequence>
<feature type="transmembrane region" description="Helical" evidence="8">
    <location>
        <begin position="121"/>
        <end position="141"/>
    </location>
</feature>
<accession>A0ABT2SQB1</accession>
<feature type="transmembrane region" description="Helical" evidence="8">
    <location>
        <begin position="223"/>
        <end position="243"/>
    </location>
</feature>
<feature type="transmembrane region" description="Helical" evidence="8">
    <location>
        <begin position="175"/>
        <end position="192"/>
    </location>
</feature>
<keyword evidence="4" id="KW-0997">Cell inner membrane</keyword>
<evidence type="ECO:0000256" key="3">
    <source>
        <dbReference type="ARBA" id="ARBA00022475"/>
    </source>
</evidence>
<feature type="transmembrane region" description="Helical" evidence="8">
    <location>
        <begin position="249"/>
        <end position="266"/>
    </location>
</feature>
<evidence type="ECO:0000313" key="9">
    <source>
        <dbReference type="EMBL" id="MCU6726698.1"/>
    </source>
</evidence>
<proteinExistence type="predicted"/>
<feature type="transmembrane region" description="Helical" evidence="8">
    <location>
        <begin position="90"/>
        <end position="115"/>
    </location>
</feature>
<dbReference type="PANTHER" id="PTHR32196:SF21">
    <property type="entry name" value="ABC TRANSPORTER PERMEASE PROTEIN YPHD-RELATED"/>
    <property type="match status" value="1"/>
</dbReference>
<dbReference type="Pfam" id="PF02653">
    <property type="entry name" value="BPD_transp_2"/>
    <property type="match status" value="1"/>
</dbReference>
<dbReference type="PANTHER" id="PTHR32196">
    <property type="entry name" value="ABC TRANSPORTER PERMEASE PROTEIN YPHD-RELATED-RELATED"/>
    <property type="match status" value="1"/>
</dbReference>
<evidence type="ECO:0000256" key="5">
    <source>
        <dbReference type="ARBA" id="ARBA00022692"/>
    </source>
</evidence>
<dbReference type="Proteomes" id="UP001652338">
    <property type="component" value="Unassembled WGS sequence"/>
</dbReference>
<dbReference type="CDD" id="cd06579">
    <property type="entry name" value="TM_PBP1_transp_AraH_like"/>
    <property type="match status" value="1"/>
</dbReference>
<feature type="transmembrane region" description="Helical" evidence="8">
    <location>
        <begin position="302"/>
        <end position="321"/>
    </location>
</feature>
<feature type="transmembrane region" description="Helical" evidence="8">
    <location>
        <begin position="50"/>
        <end position="78"/>
    </location>
</feature>
<evidence type="ECO:0000256" key="2">
    <source>
        <dbReference type="ARBA" id="ARBA00022448"/>
    </source>
</evidence>
<comment type="subcellular location">
    <subcellularLocation>
        <location evidence="1">Cell membrane</location>
        <topology evidence="1">Multi-pass membrane protein</topology>
    </subcellularLocation>
</comment>
<evidence type="ECO:0000256" key="8">
    <source>
        <dbReference type="SAM" id="Phobius"/>
    </source>
</evidence>
<keyword evidence="3" id="KW-1003">Cell membrane</keyword>